<dbReference type="SUPFAM" id="SSF46767">
    <property type="entry name" value="Methylated DNA-protein cysteine methyltransferase, C-terminal domain"/>
    <property type="match status" value="1"/>
</dbReference>
<dbReference type="PANTHER" id="PTHR10815:SF5">
    <property type="entry name" value="METHYLATED-DNA--PROTEIN-CYSTEINE METHYLTRANSFERASE"/>
    <property type="match status" value="1"/>
</dbReference>
<dbReference type="InterPro" id="IPR014048">
    <property type="entry name" value="MethylDNA_cys_MeTrfase_DNA-bd"/>
</dbReference>
<feature type="domain" description="Methylated-DNA-[protein]-cysteine S-methyltransferase DNA binding" evidence="10">
    <location>
        <begin position="78"/>
        <end position="157"/>
    </location>
</feature>
<dbReference type="InterPro" id="IPR023546">
    <property type="entry name" value="MGMT"/>
</dbReference>
<dbReference type="InterPro" id="IPR036631">
    <property type="entry name" value="MGMT_N_sf"/>
</dbReference>
<feature type="domain" description="Methylguanine DNA methyltransferase ribonuclease-like" evidence="11">
    <location>
        <begin position="5"/>
        <end position="74"/>
    </location>
</feature>
<comment type="miscellaneous">
    <text evidence="9">This enzyme catalyzes only one turnover and therefore is not strictly catalytic. According to one definition, an enzyme is a biocatalyst that acts repeatedly and over many reaction cycles.</text>
</comment>
<dbReference type="GO" id="GO:0005737">
    <property type="term" value="C:cytoplasm"/>
    <property type="evidence" value="ECO:0007669"/>
    <property type="project" value="UniProtKB-SubCell"/>
</dbReference>
<keyword evidence="4 9" id="KW-0489">Methyltransferase</keyword>
<evidence type="ECO:0000256" key="3">
    <source>
        <dbReference type="ARBA" id="ARBA00022490"/>
    </source>
</evidence>
<dbReference type="NCBIfam" id="TIGR00589">
    <property type="entry name" value="ogt"/>
    <property type="match status" value="1"/>
</dbReference>
<keyword evidence="13" id="KW-1185">Reference proteome</keyword>
<dbReference type="GO" id="GO:0032259">
    <property type="term" value="P:methylation"/>
    <property type="evidence" value="ECO:0007669"/>
    <property type="project" value="UniProtKB-KW"/>
</dbReference>
<comment type="similarity">
    <text evidence="2 9">Belongs to the MGMT family.</text>
</comment>
<dbReference type="FunFam" id="1.10.10.10:FF:000214">
    <property type="entry name" value="Methylated-DNA--protein-cysteine methyltransferase"/>
    <property type="match status" value="1"/>
</dbReference>
<dbReference type="Gene3D" id="1.10.10.10">
    <property type="entry name" value="Winged helix-like DNA-binding domain superfamily/Winged helix DNA-binding domain"/>
    <property type="match status" value="1"/>
</dbReference>
<dbReference type="Gene3D" id="3.30.160.70">
    <property type="entry name" value="Methylated DNA-protein cysteine methyltransferase domain"/>
    <property type="match status" value="1"/>
</dbReference>
<organism evidence="12 13">
    <name type="scientific">Methylobacterium oryzihabitans</name>
    <dbReference type="NCBI Taxonomy" id="2499852"/>
    <lineage>
        <taxon>Bacteria</taxon>
        <taxon>Pseudomonadati</taxon>
        <taxon>Pseudomonadota</taxon>
        <taxon>Alphaproteobacteria</taxon>
        <taxon>Hyphomicrobiales</taxon>
        <taxon>Methylobacteriaceae</taxon>
        <taxon>Methylobacterium</taxon>
    </lineage>
</organism>
<evidence type="ECO:0000313" key="12">
    <source>
        <dbReference type="EMBL" id="RVU19480.1"/>
    </source>
</evidence>
<evidence type="ECO:0000259" key="10">
    <source>
        <dbReference type="Pfam" id="PF01035"/>
    </source>
</evidence>
<dbReference type="SUPFAM" id="SSF53155">
    <property type="entry name" value="Methylated DNA-protein cysteine methyltransferase domain"/>
    <property type="match status" value="1"/>
</dbReference>
<dbReference type="Pfam" id="PF02870">
    <property type="entry name" value="Methyltransf_1N"/>
    <property type="match status" value="1"/>
</dbReference>
<comment type="caution">
    <text evidence="12">The sequence shown here is derived from an EMBL/GenBank/DDBJ whole genome shotgun (WGS) entry which is preliminary data.</text>
</comment>
<keyword evidence="3 9" id="KW-0963">Cytoplasm</keyword>
<dbReference type="AlphaFoldDB" id="A0A3S2YU61"/>
<dbReference type="Pfam" id="PF01035">
    <property type="entry name" value="DNA_binding_1"/>
    <property type="match status" value="1"/>
</dbReference>
<evidence type="ECO:0000256" key="5">
    <source>
        <dbReference type="ARBA" id="ARBA00022679"/>
    </source>
</evidence>
<dbReference type="HAMAP" id="MF_00772">
    <property type="entry name" value="OGT"/>
    <property type="match status" value="1"/>
</dbReference>
<protein>
    <recommendedName>
        <fullName evidence="9">Methylated-DNA--protein-cysteine methyltransferase</fullName>
        <ecNumber evidence="9">2.1.1.63</ecNumber>
    </recommendedName>
    <alternativeName>
        <fullName evidence="9">6-O-methylguanine-DNA methyltransferase</fullName>
        <shortName evidence="9">MGMT</shortName>
    </alternativeName>
    <alternativeName>
        <fullName evidence="9">O-6-methylguanine-DNA-alkyltransferase</fullName>
    </alternativeName>
</protein>
<keyword evidence="5 9" id="KW-0808">Transferase</keyword>
<comment type="catalytic activity">
    <reaction evidence="1 9">
        <text>a 4-O-methyl-thymidine in DNA + L-cysteinyl-[protein] = a thymidine in DNA + S-methyl-L-cysteinyl-[protein]</text>
        <dbReference type="Rhea" id="RHEA:53428"/>
        <dbReference type="Rhea" id="RHEA-COMP:10131"/>
        <dbReference type="Rhea" id="RHEA-COMP:10132"/>
        <dbReference type="Rhea" id="RHEA-COMP:13555"/>
        <dbReference type="Rhea" id="RHEA-COMP:13556"/>
        <dbReference type="ChEBI" id="CHEBI:29950"/>
        <dbReference type="ChEBI" id="CHEBI:82612"/>
        <dbReference type="ChEBI" id="CHEBI:137386"/>
        <dbReference type="ChEBI" id="CHEBI:137387"/>
        <dbReference type="EC" id="2.1.1.63"/>
    </reaction>
</comment>
<reference evidence="12 13" key="1">
    <citation type="submission" date="2019-01" db="EMBL/GenBank/DDBJ databases">
        <authorList>
            <person name="Chen W.-M."/>
        </authorList>
    </citation>
    <scope>NUCLEOTIDE SEQUENCE [LARGE SCALE GENOMIC DNA]</scope>
    <source>
        <strain evidence="12 13">TER-1</strain>
    </source>
</reference>
<dbReference type="InterPro" id="IPR036388">
    <property type="entry name" value="WH-like_DNA-bd_sf"/>
</dbReference>
<accession>A0A3S2YU61</accession>
<evidence type="ECO:0000256" key="2">
    <source>
        <dbReference type="ARBA" id="ARBA00008711"/>
    </source>
</evidence>
<dbReference type="GO" id="GO:0003908">
    <property type="term" value="F:methylated-DNA-[protein]-cysteine S-methyltransferase activity"/>
    <property type="evidence" value="ECO:0007669"/>
    <property type="project" value="UniProtKB-UniRule"/>
</dbReference>
<dbReference type="CDD" id="cd06445">
    <property type="entry name" value="ATase"/>
    <property type="match status" value="1"/>
</dbReference>
<proteinExistence type="inferred from homology"/>
<name>A0A3S2YU61_9HYPH</name>
<sequence length="169" mass="18013">MPDTLYTTLDSPIGPLLLAGDGVRLSRLGFPTGKGAVTPRPDWRRDDDAFPEVRAQLGAYFDGRSTRFDLALDPRGTPFQLRVWEALTAIPPGETISYGELARRIGRPNASRAVGAANGANPLPVIVPCHRVIGAGGALTGFGGGIATKRWLLALERGERLETGQLALL</sequence>
<evidence type="ECO:0000256" key="6">
    <source>
        <dbReference type="ARBA" id="ARBA00022763"/>
    </source>
</evidence>
<keyword evidence="6 9" id="KW-0227">DNA damage</keyword>
<comment type="catalytic activity">
    <reaction evidence="8 9">
        <text>a 6-O-methyl-2'-deoxyguanosine in DNA + L-cysteinyl-[protein] = S-methyl-L-cysteinyl-[protein] + a 2'-deoxyguanosine in DNA</text>
        <dbReference type="Rhea" id="RHEA:24000"/>
        <dbReference type="Rhea" id="RHEA-COMP:10131"/>
        <dbReference type="Rhea" id="RHEA-COMP:10132"/>
        <dbReference type="Rhea" id="RHEA-COMP:11367"/>
        <dbReference type="Rhea" id="RHEA-COMP:11368"/>
        <dbReference type="ChEBI" id="CHEBI:29950"/>
        <dbReference type="ChEBI" id="CHEBI:82612"/>
        <dbReference type="ChEBI" id="CHEBI:85445"/>
        <dbReference type="ChEBI" id="CHEBI:85448"/>
        <dbReference type="EC" id="2.1.1.63"/>
    </reaction>
</comment>
<dbReference type="PANTHER" id="PTHR10815">
    <property type="entry name" value="METHYLATED-DNA--PROTEIN-CYSTEINE METHYLTRANSFERASE"/>
    <property type="match status" value="1"/>
</dbReference>
<keyword evidence="7 9" id="KW-0234">DNA repair</keyword>
<evidence type="ECO:0000259" key="11">
    <source>
        <dbReference type="Pfam" id="PF02870"/>
    </source>
</evidence>
<dbReference type="InterPro" id="IPR001497">
    <property type="entry name" value="MethylDNA_cys_MeTrfase_AS"/>
</dbReference>
<evidence type="ECO:0000256" key="9">
    <source>
        <dbReference type="HAMAP-Rule" id="MF_00772"/>
    </source>
</evidence>
<dbReference type="GO" id="GO:0006307">
    <property type="term" value="P:DNA alkylation repair"/>
    <property type="evidence" value="ECO:0007669"/>
    <property type="project" value="UniProtKB-UniRule"/>
</dbReference>
<dbReference type="InterPro" id="IPR036217">
    <property type="entry name" value="MethylDNA_cys_MeTrfase_DNAb"/>
</dbReference>
<gene>
    <name evidence="12" type="ORF">EOE48_08780</name>
</gene>
<dbReference type="RefSeq" id="WP_127728414.1">
    <property type="nucleotide sequence ID" value="NZ_SACP01000006.1"/>
</dbReference>
<dbReference type="InterPro" id="IPR008332">
    <property type="entry name" value="MethylG_MeTrfase_N"/>
</dbReference>
<comment type="subcellular location">
    <subcellularLocation>
        <location evidence="9">Cytoplasm</location>
    </subcellularLocation>
</comment>
<dbReference type="PROSITE" id="PS00374">
    <property type="entry name" value="MGMT"/>
    <property type="match status" value="1"/>
</dbReference>
<dbReference type="Proteomes" id="UP000286997">
    <property type="component" value="Unassembled WGS sequence"/>
</dbReference>
<dbReference type="OrthoDB" id="9802228at2"/>
<evidence type="ECO:0000256" key="1">
    <source>
        <dbReference type="ARBA" id="ARBA00001286"/>
    </source>
</evidence>
<evidence type="ECO:0000313" key="13">
    <source>
        <dbReference type="Proteomes" id="UP000286997"/>
    </source>
</evidence>
<evidence type="ECO:0000256" key="7">
    <source>
        <dbReference type="ARBA" id="ARBA00023204"/>
    </source>
</evidence>
<dbReference type="EMBL" id="SACP01000006">
    <property type="protein sequence ID" value="RVU19480.1"/>
    <property type="molecule type" value="Genomic_DNA"/>
</dbReference>
<evidence type="ECO:0000256" key="8">
    <source>
        <dbReference type="ARBA" id="ARBA00049348"/>
    </source>
</evidence>
<evidence type="ECO:0000256" key="4">
    <source>
        <dbReference type="ARBA" id="ARBA00022603"/>
    </source>
</evidence>
<dbReference type="EC" id="2.1.1.63" evidence="9"/>
<feature type="active site" description="Nucleophile; methyl group acceptor" evidence="9">
    <location>
        <position position="129"/>
    </location>
</feature>
<comment type="function">
    <text evidence="9">Involved in the cellular defense against the biological effects of O6-methylguanine (O6-MeG) and O4-methylthymine (O4-MeT) in DNA. Repairs the methylated nucleobase in DNA by stoichiometrically transferring the methyl group to a cysteine residue in the enzyme. This is a suicide reaction: the enzyme is irreversibly inactivated.</text>
</comment>